<dbReference type="Pfam" id="PF25917">
    <property type="entry name" value="BSH_RND"/>
    <property type="match status" value="1"/>
</dbReference>
<evidence type="ECO:0000259" key="5">
    <source>
        <dbReference type="Pfam" id="PF25963"/>
    </source>
</evidence>
<keyword evidence="2" id="KW-0175">Coiled coil</keyword>
<protein>
    <submittedName>
        <fullName evidence="6">Secretion protein</fullName>
    </submittedName>
</protein>
<name>A0AAN0XTQ7_9VIBR</name>
<organism evidence="6 7">
    <name type="scientific">Vibrio breoganii</name>
    <dbReference type="NCBI Taxonomy" id="553239"/>
    <lineage>
        <taxon>Bacteria</taxon>
        <taxon>Pseudomonadati</taxon>
        <taxon>Pseudomonadota</taxon>
        <taxon>Gammaproteobacteria</taxon>
        <taxon>Vibrionales</taxon>
        <taxon>Vibrionaceae</taxon>
        <taxon>Vibrio</taxon>
    </lineage>
</organism>
<dbReference type="InterPro" id="IPR058634">
    <property type="entry name" value="AaeA-lik-b-barrel"/>
</dbReference>
<dbReference type="InterPro" id="IPR050739">
    <property type="entry name" value="MFP"/>
</dbReference>
<feature type="domain" description="Multidrug resistance protein MdtA-like barrel-sandwich hybrid" evidence="4">
    <location>
        <begin position="56"/>
        <end position="239"/>
    </location>
</feature>
<feature type="domain" description="Multidrug resistance protein MdtA-like alpha-helical hairpin" evidence="3">
    <location>
        <begin position="119"/>
        <end position="183"/>
    </location>
</feature>
<dbReference type="SUPFAM" id="SSF111369">
    <property type="entry name" value="HlyD-like secretion proteins"/>
    <property type="match status" value="2"/>
</dbReference>
<comment type="similarity">
    <text evidence="1">Belongs to the membrane fusion protein (MFP) (TC 8.A.1) family.</text>
</comment>
<evidence type="ECO:0000259" key="3">
    <source>
        <dbReference type="Pfam" id="PF25876"/>
    </source>
</evidence>
<feature type="coiled-coil region" evidence="2">
    <location>
        <begin position="118"/>
        <end position="183"/>
    </location>
</feature>
<dbReference type="Pfam" id="PF25876">
    <property type="entry name" value="HH_MFP_RND"/>
    <property type="match status" value="1"/>
</dbReference>
<dbReference type="EMBL" id="CP016177">
    <property type="protein sequence ID" value="ANO32475.1"/>
    <property type="molecule type" value="Genomic_DNA"/>
</dbReference>
<gene>
    <name evidence="6" type="ORF">A6E01_04400</name>
</gene>
<evidence type="ECO:0000313" key="7">
    <source>
        <dbReference type="Proteomes" id="UP000092018"/>
    </source>
</evidence>
<dbReference type="PANTHER" id="PTHR30386">
    <property type="entry name" value="MEMBRANE FUSION SUBUNIT OF EMRAB-TOLC MULTIDRUG EFFLUX PUMP"/>
    <property type="match status" value="1"/>
</dbReference>
<evidence type="ECO:0000259" key="4">
    <source>
        <dbReference type="Pfam" id="PF25917"/>
    </source>
</evidence>
<dbReference type="Gene3D" id="2.40.50.100">
    <property type="match status" value="1"/>
</dbReference>
<dbReference type="RefSeq" id="WP_065209651.1">
    <property type="nucleotide sequence ID" value="NZ_CP016177.1"/>
</dbReference>
<feature type="domain" description="p-hydroxybenzoic acid efflux pump subunit AaeA-like beta-barrel" evidence="5">
    <location>
        <begin position="247"/>
        <end position="342"/>
    </location>
</feature>
<dbReference type="KEGG" id="vbr:A6E01_04400"/>
<dbReference type="InterPro" id="IPR058624">
    <property type="entry name" value="MdtA-like_HH"/>
</dbReference>
<reference evidence="6 7" key="1">
    <citation type="submission" date="2016-06" db="EMBL/GenBank/DDBJ databases">
        <title>Adaptive Radiation by Waves of Gene Transfer Leads to Fine-Scale Resource Partitioning in Marine Microbes.</title>
        <authorList>
            <person name="Hehemann J.-H."/>
            <person name="Arevalo P."/>
            <person name="Datta M.S."/>
            <person name="Yu X."/>
            <person name="Corzett C."/>
            <person name="Henschel A."/>
            <person name="Preheim S.P."/>
            <person name="Timberlake S."/>
            <person name="Alm E.J."/>
            <person name="Polz M.F."/>
        </authorList>
    </citation>
    <scope>NUCLEOTIDE SEQUENCE [LARGE SCALE GENOMIC DNA]</scope>
    <source>
        <strain evidence="6 7">FF50</strain>
    </source>
</reference>
<dbReference type="Gene3D" id="2.40.30.170">
    <property type="match status" value="1"/>
</dbReference>
<dbReference type="AlphaFoldDB" id="A0AAN0XTQ7"/>
<accession>A0AAN0XTQ7</accession>
<proteinExistence type="inferred from homology"/>
<dbReference type="InterPro" id="IPR058625">
    <property type="entry name" value="MdtA-like_BSH"/>
</dbReference>
<sequence length="368" mass="39533">MAEQENTPETAEQQKPVNKVKRTTNAILALVFVSIGTAVVSDRIIPTTDNVRVEGNVVSLIPEVSGPIDTVLVEPNKVVKKGTVLAKIAPIDYQIALKKAETKVKLTGQNVGAQMADVMAAQAQLTNAVVALDNAKRQGQRLLSLADRGIVSKSDADNTRAALQTAKADVAKARANLERAKTQVGANGEDNAQMQTALLELQQAQLNVERTILRAPTDGSVTNFKLTEGAYAKAGQSLLTFVSSDNLWIEANFRENSLGNIKQGNKVKVALDFAPGKTYSGRVVSVDLGAAWGVADQPGALASVTKQNGWLRDSQRMPVTIQLDDADATEYMRIGGQADVVVYTDESSLMNMLGKAWIRLVSLFSYVR</sequence>
<dbReference type="Proteomes" id="UP000092018">
    <property type="component" value="Chromosome 1"/>
</dbReference>
<evidence type="ECO:0000313" key="6">
    <source>
        <dbReference type="EMBL" id="ANO32475.1"/>
    </source>
</evidence>
<dbReference type="Pfam" id="PF25963">
    <property type="entry name" value="Beta-barrel_AAEA"/>
    <property type="match status" value="1"/>
</dbReference>
<evidence type="ECO:0000256" key="2">
    <source>
        <dbReference type="SAM" id="Coils"/>
    </source>
</evidence>
<dbReference type="Gene3D" id="1.10.287.470">
    <property type="entry name" value="Helix hairpin bin"/>
    <property type="match status" value="1"/>
</dbReference>
<evidence type="ECO:0000256" key="1">
    <source>
        <dbReference type="ARBA" id="ARBA00009477"/>
    </source>
</evidence>